<evidence type="ECO:0000256" key="1">
    <source>
        <dbReference type="ARBA" id="ARBA00004167"/>
    </source>
</evidence>
<feature type="compositionally biased region" description="Pro residues" evidence="6">
    <location>
        <begin position="266"/>
        <end position="277"/>
    </location>
</feature>
<accession>A0A6A6P424</accession>
<evidence type="ECO:0000256" key="7">
    <source>
        <dbReference type="SAM" id="Phobius"/>
    </source>
</evidence>
<evidence type="ECO:0000256" key="4">
    <source>
        <dbReference type="ARBA" id="ARBA00023136"/>
    </source>
</evidence>
<feature type="region of interest" description="Disordered" evidence="6">
    <location>
        <begin position="158"/>
        <end position="211"/>
    </location>
</feature>
<dbReference type="InterPro" id="IPR051694">
    <property type="entry name" value="Immunoregulatory_rcpt-like"/>
</dbReference>
<feature type="coiled-coil region" evidence="5">
    <location>
        <begin position="384"/>
        <end position="421"/>
    </location>
</feature>
<evidence type="ECO:0000256" key="5">
    <source>
        <dbReference type="SAM" id="Coils"/>
    </source>
</evidence>
<organism evidence="8 9">
    <name type="scientific">Lineolata rhizophorae</name>
    <dbReference type="NCBI Taxonomy" id="578093"/>
    <lineage>
        <taxon>Eukaryota</taxon>
        <taxon>Fungi</taxon>
        <taxon>Dikarya</taxon>
        <taxon>Ascomycota</taxon>
        <taxon>Pezizomycotina</taxon>
        <taxon>Dothideomycetes</taxon>
        <taxon>Dothideomycetes incertae sedis</taxon>
        <taxon>Lineolatales</taxon>
        <taxon>Lineolataceae</taxon>
        <taxon>Lineolata</taxon>
    </lineage>
</organism>
<feature type="region of interest" description="Disordered" evidence="6">
    <location>
        <begin position="301"/>
        <end position="381"/>
    </location>
</feature>
<dbReference type="PANTHER" id="PTHR15549:SF30">
    <property type="entry name" value="MID2 DOMAIN-CONTAINING PROTEIN"/>
    <property type="match status" value="1"/>
</dbReference>
<feature type="transmembrane region" description="Helical" evidence="7">
    <location>
        <begin position="219"/>
        <end position="241"/>
    </location>
</feature>
<reference evidence="8" key="1">
    <citation type="journal article" date="2020" name="Stud. Mycol.">
        <title>101 Dothideomycetes genomes: a test case for predicting lifestyles and emergence of pathogens.</title>
        <authorList>
            <person name="Haridas S."/>
            <person name="Albert R."/>
            <person name="Binder M."/>
            <person name="Bloem J."/>
            <person name="Labutti K."/>
            <person name="Salamov A."/>
            <person name="Andreopoulos B."/>
            <person name="Baker S."/>
            <person name="Barry K."/>
            <person name="Bills G."/>
            <person name="Bluhm B."/>
            <person name="Cannon C."/>
            <person name="Castanera R."/>
            <person name="Culley D."/>
            <person name="Daum C."/>
            <person name="Ezra D."/>
            <person name="Gonzalez J."/>
            <person name="Henrissat B."/>
            <person name="Kuo A."/>
            <person name="Liang C."/>
            <person name="Lipzen A."/>
            <person name="Lutzoni F."/>
            <person name="Magnuson J."/>
            <person name="Mondo S."/>
            <person name="Nolan M."/>
            <person name="Ohm R."/>
            <person name="Pangilinan J."/>
            <person name="Park H.-J."/>
            <person name="Ramirez L."/>
            <person name="Alfaro M."/>
            <person name="Sun H."/>
            <person name="Tritt A."/>
            <person name="Yoshinaga Y."/>
            <person name="Zwiers L.-H."/>
            <person name="Turgeon B."/>
            <person name="Goodwin S."/>
            <person name="Spatafora J."/>
            <person name="Crous P."/>
            <person name="Grigoriev I."/>
        </authorList>
    </citation>
    <scope>NUCLEOTIDE SEQUENCE</scope>
    <source>
        <strain evidence="8">ATCC 16933</strain>
    </source>
</reference>
<protein>
    <submittedName>
        <fullName evidence="8">Uncharacterized protein</fullName>
    </submittedName>
</protein>
<feature type="compositionally biased region" description="Low complexity" evidence="6">
    <location>
        <begin position="158"/>
        <end position="180"/>
    </location>
</feature>
<dbReference type="GO" id="GO:0016020">
    <property type="term" value="C:membrane"/>
    <property type="evidence" value="ECO:0007669"/>
    <property type="project" value="UniProtKB-SubCell"/>
</dbReference>
<keyword evidence="5" id="KW-0175">Coiled coil</keyword>
<dbReference type="GO" id="GO:0071944">
    <property type="term" value="C:cell periphery"/>
    <property type="evidence" value="ECO:0007669"/>
    <property type="project" value="UniProtKB-ARBA"/>
</dbReference>
<proteinExistence type="predicted"/>
<keyword evidence="3 7" id="KW-1133">Transmembrane helix</keyword>
<keyword evidence="2 7" id="KW-0812">Transmembrane</keyword>
<evidence type="ECO:0000256" key="3">
    <source>
        <dbReference type="ARBA" id="ARBA00022989"/>
    </source>
</evidence>
<dbReference type="Proteomes" id="UP000799766">
    <property type="component" value="Unassembled WGS sequence"/>
</dbReference>
<comment type="subcellular location">
    <subcellularLocation>
        <location evidence="1">Membrane</location>
        <topology evidence="1">Single-pass membrane protein</topology>
    </subcellularLocation>
</comment>
<name>A0A6A6P424_9PEZI</name>
<evidence type="ECO:0000256" key="6">
    <source>
        <dbReference type="SAM" id="MobiDB-lite"/>
    </source>
</evidence>
<dbReference type="AlphaFoldDB" id="A0A6A6P424"/>
<evidence type="ECO:0000256" key="2">
    <source>
        <dbReference type="ARBA" id="ARBA00022692"/>
    </source>
</evidence>
<gene>
    <name evidence="8" type="ORF">BDY21DRAFT_215435</name>
</gene>
<evidence type="ECO:0000313" key="8">
    <source>
        <dbReference type="EMBL" id="KAF2458213.1"/>
    </source>
</evidence>
<feature type="region of interest" description="Disordered" evidence="6">
    <location>
        <begin position="249"/>
        <end position="284"/>
    </location>
</feature>
<dbReference type="OrthoDB" id="4770059at2759"/>
<evidence type="ECO:0000313" key="9">
    <source>
        <dbReference type="Proteomes" id="UP000799766"/>
    </source>
</evidence>
<dbReference type="EMBL" id="MU001678">
    <property type="protein sequence ID" value="KAF2458213.1"/>
    <property type="molecule type" value="Genomic_DNA"/>
</dbReference>
<keyword evidence="9" id="KW-1185">Reference proteome</keyword>
<feature type="compositionally biased region" description="Low complexity" evidence="6">
    <location>
        <begin position="302"/>
        <end position="311"/>
    </location>
</feature>
<sequence>MAAEHSGTAPAGALTDIFTMPSYCNGITTPFWTFACMPPNYSSVYWFGPEAGYYSPGICPSGYTSACTRPPDSSGIEYGPPVIAGETAHICCPVGYECDESWYSMCTLSPTGFESTTSAYGIQVRWQESDLAALETDPTDPATTYDFFTPTGVTPSTTSTSFFTTTTSTSTSSPTTTSGPSVPPIPTSSTTGSGGGSSGSSSDDDDDDSGSGLATGAKIGIGVAVPVAVLAITSALLWFFFIHRKKNAKSPEHEPMQPSMYAQQPPTTPGYPPPPGVPGAAMMSPNDKMPMMTTAGPLDYSQQQQQPYPMGYGPPPPQQPYPINTGMYGSGAPVGPSPGTPGAYQQGAYAPPPPPPESQPRGSVAEGAAAAGPPPGVDPQVWAIQQEQTRLAERRARLQQMAELDDEEERLRDRMRELEGRGG</sequence>
<dbReference type="PANTHER" id="PTHR15549">
    <property type="entry name" value="PAIRED IMMUNOGLOBULIN-LIKE TYPE 2 RECEPTOR"/>
    <property type="match status" value="1"/>
</dbReference>
<keyword evidence="4 7" id="KW-0472">Membrane</keyword>